<evidence type="ECO:0000313" key="3">
    <source>
        <dbReference type="EMBL" id="MEB3020590.1"/>
    </source>
</evidence>
<evidence type="ECO:0000256" key="1">
    <source>
        <dbReference type="ARBA" id="ARBA00007125"/>
    </source>
</evidence>
<dbReference type="Pfam" id="PF02541">
    <property type="entry name" value="Ppx-GppA"/>
    <property type="match status" value="1"/>
</dbReference>
<comment type="caution">
    <text evidence="3">The sequence shown here is derived from an EMBL/GenBank/DDBJ whole genome shotgun (WGS) entry which is preliminary data.</text>
</comment>
<dbReference type="SUPFAM" id="SSF53067">
    <property type="entry name" value="Actin-like ATPase domain"/>
    <property type="match status" value="2"/>
</dbReference>
<accession>A0ABU5XE56</accession>
<dbReference type="Gene3D" id="3.30.420.40">
    <property type="match status" value="1"/>
</dbReference>
<reference evidence="3 4" key="1">
    <citation type="submission" date="2023-12" db="EMBL/GenBank/DDBJ databases">
        <title>Description of new species of Mycobacterium terrae complex isolated from sewage at the Sao Paulo Zoological Park Foundation in Brazil.</title>
        <authorList>
            <person name="Romagnoli C.L."/>
            <person name="Conceicao E.C."/>
            <person name="Machado E."/>
            <person name="Barreto L.B.P.F."/>
            <person name="Sharma A."/>
            <person name="Silva N.M."/>
            <person name="Marques L.E."/>
            <person name="Juliana M.A."/>
            <person name="Lourenco M.C.S."/>
            <person name="Digiampietri L.A."/>
            <person name="Suffys P.N."/>
            <person name="Viana-Niero C."/>
        </authorList>
    </citation>
    <scope>NUCLEOTIDE SEQUENCE [LARGE SCALE GENOMIC DNA]</scope>
    <source>
        <strain evidence="3 4">MYC098</strain>
    </source>
</reference>
<dbReference type="PANTHER" id="PTHR30005:SF0">
    <property type="entry name" value="RETROGRADE REGULATION PROTEIN 2"/>
    <property type="match status" value="1"/>
</dbReference>
<evidence type="ECO:0000259" key="2">
    <source>
        <dbReference type="Pfam" id="PF02541"/>
    </source>
</evidence>
<dbReference type="Proteomes" id="UP001299596">
    <property type="component" value="Unassembled WGS sequence"/>
</dbReference>
<protein>
    <submittedName>
        <fullName evidence="3">Ppx/GppA phosphatase family protein</fullName>
    </submittedName>
</protein>
<dbReference type="CDD" id="cd24056">
    <property type="entry name" value="ASKHA_NBD_MtPPX1-like"/>
    <property type="match status" value="1"/>
</dbReference>
<comment type="similarity">
    <text evidence="1">Belongs to the GppA/Ppx family.</text>
</comment>
<dbReference type="Gene3D" id="3.30.420.150">
    <property type="entry name" value="Exopolyphosphatase. Domain 2"/>
    <property type="match status" value="1"/>
</dbReference>
<organism evidence="3 4">
    <name type="scientific">[Mycobacterium] crassicus</name>
    <dbReference type="NCBI Taxonomy" id="2872309"/>
    <lineage>
        <taxon>Bacteria</taxon>
        <taxon>Bacillati</taxon>
        <taxon>Actinomycetota</taxon>
        <taxon>Actinomycetes</taxon>
        <taxon>Mycobacteriales</taxon>
        <taxon>Mycobacteriaceae</taxon>
        <taxon>Mycolicibacter</taxon>
    </lineage>
</organism>
<dbReference type="InterPro" id="IPR003695">
    <property type="entry name" value="Ppx_GppA_N"/>
</dbReference>
<proteinExistence type="inferred from homology"/>
<dbReference type="InterPro" id="IPR043129">
    <property type="entry name" value="ATPase_NBD"/>
</dbReference>
<gene>
    <name evidence="3" type="ORF">K6T79_05975</name>
</gene>
<keyword evidence="4" id="KW-1185">Reference proteome</keyword>
<name>A0ABU5XE56_9MYCO</name>
<feature type="domain" description="Ppx/GppA phosphatase N-terminal" evidence="2">
    <location>
        <begin position="17"/>
        <end position="306"/>
    </location>
</feature>
<dbReference type="EMBL" id="JAYJJR010000002">
    <property type="protein sequence ID" value="MEB3020590.1"/>
    <property type="molecule type" value="Genomic_DNA"/>
</dbReference>
<sequence>MRLGVLDVGSNTVHLLVVDAHRGGHPTPMSSTKATLRLAEATDSSGKITRRGADRLVATVGEFAMIAASSGCAELMAFATSAVRDASNSEEVLSRVRSETGVELQVLAGEDESRLTFLAVRRWFGWSAGRIINLDIGGGSLEMTNGVDEEPDVALSLPLGAGRLTREWLAEDPPGRRRVAMLRDWLDTELAGAAVAVLNAGVPDLAVASSKTFRSLARLTGAAPSAAGPRVRRTLTATGLRQLISFISRMTTADRAELEGVSAERAPQIVAGALVAEASMRALSIETVEICPWALREGLILRRLDSQADDGTLLGSSAMGMAAARGAEGRRR</sequence>
<evidence type="ECO:0000313" key="4">
    <source>
        <dbReference type="Proteomes" id="UP001299596"/>
    </source>
</evidence>
<dbReference type="RefSeq" id="WP_225406055.1">
    <property type="nucleotide sequence ID" value="NZ_JAYJJR010000002.1"/>
</dbReference>
<dbReference type="PANTHER" id="PTHR30005">
    <property type="entry name" value="EXOPOLYPHOSPHATASE"/>
    <property type="match status" value="1"/>
</dbReference>
<dbReference type="InterPro" id="IPR050273">
    <property type="entry name" value="GppA/Ppx_hydrolase"/>
</dbReference>